<dbReference type="SUPFAM" id="SSF52075">
    <property type="entry name" value="Outer arm dynein light chain 1"/>
    <property type="match status" value="1"/>
</dbReference>
<keyword evidence="2" id="KW-0677">Repeat</keyword>
<dbReference type="OMA" id="THQKANS"/>
<keyword evidence="1" id="KW-0433">Leucine-rich repeat</keyword>
<dbReference type="InterPro" id="IPR001611">
    <property type="entry name" value="Leu-rich_rpt"/>
</dbReference>
<evidence type="ECO:0000313" key="4">
    <source>
        <dbReference type="Ensembl" id="ENSENLP00000051571.1"/>
    </source>
</evidence>
<dbReference type="PROSITE" id="PS51257">
    <property type="entry name" value="PROKAR_LIPOPROTEIN"/>
    <property type="match status" value="1"/>
</dbReference>
<reference evidence="4" key="3">
    <citation type="submission" date="2025-09" db="UniProtKB">
        <authorList>
            <consortium name="Ensembl"/>
        </authorList>
    </citation>
    <scope>IDENTIFICATION</scope>
</reference>
<sequence length="388" mass="43921">MSSNKLSALLEKLIRRLCLTDFPCGFGSWVSCYSFELPREPKDGADADSLLDLLSCPHSPWCQDVSWSPEAPALGKLAVLSPESLHADFIYSYFTTLRIIDKHVTIDCGLLKFSKLEELVLSANKILDVPGENLPGTLKILDLRANQLSTLCSLTICPPPHLLSLSLGSNPLGCYDDICNLNGTYWPQLVCLDLGDCEFLDQQALLSALSTLPCLKTLVLEGNPFTMTTSYPGLTVDSLPRLSYLDTFRISPEERHRYRGLSNMNLIMSFSSTTVNVSRLRGIPYPVMSEDQNAPDFPVITHSYYITYKFLTHCTPINLVRYPSNTIHIYSYVYRIFIVTAQTAGQFNKLQKNSNFEIEKNKKEINKMFWFFLLLFFFSFASFTEIRQ</sequence>
<keyword evidence="3" id="KW-1133">Transmembrane helix</keyword>
<accession>A0A665X6I4</accession>
<name>A0A665X6I4_ECHNA</name>
<evidence type="ECO:0000256" key="1">
    <source>
        <dbReference type="ARBA" id="ARBA00022614"/>
    </source>
</evidence>
<dbReference type="Ensembl" id="ENSENLT00000052824.1">
    <property type="protein sequence ID" value="ENSENLP00000051571.1"/>
    <property type="gene ID" value="ENSENLG00000021611.1"/>
</dbReference>
<dbReference type="Gene3D" id="3.80.10.10">
    <property type="entry name" value="Ribonuclease Inhibitor"/>
    <property type="match status" value="2"/>
</dbReference>
<evidence type="ECO:0000256" key="3">
    <source>
        <dbReference type="SAM" id="Phobius"/>
    </source>
</evidence>
<keyword evidence="3" id="KW-0472">Membrane</keyword>
<dbReference type="GO" id="GO:0005737">
    <property type="term" value="C:cytoplasm"/>
    <property type="evidence" value="ECO:0007669"/>
    <property type="project" value="TreeGrafter"/>
</dbReference>
<dbReference type="AlphaFoldDB" id="A0A665X6I4"/>
<dbReference type="PANTHER" id="PTHR15454">
    <property type="entry name" value="NISCHARIN RELATED"/>
    <property type="match status" value="1"/>
</dbReference>
<dbReference type="Proteomes" id="UP000472264">
    <property type="component" value="Chromosome 9"/>
</dbReference>
<reference evidence="4" key="1">
    <citation type="submission" date="2021-04" db="EMBL/GenBank/DDBJ databases">
        <authorList>
            <consortium name="Wellcome Sanger Institute Data Sharing"/>
        </authorList>
    </citation>
    <scope>NUCLEOTIDE SEQUENCE [LARGE SCALE GENOMIC DNA]</scope>
</reference>
<organism evidence="4 5">
    <name type="scientific">Echeneis naucrates</name>
    <name type="common">Live sharksucker</name>
    <dbReference type="NCBI Taxonomy" id="173247"/>
    <lineage>
        <taxon>Eukaryota</taxon>
        <taxon>Metazoa</taxon>
        <taxon>Chordata</taxon>
        <taxon>Craniata</taxon>
        <taxon>Vertebrata</taxon>
        <taxon>Euteleostomi</taxon>
        <taxon>Actinopterygii</taxon>
        <taxon>Neopterygii</taxon>
        <taxon>Teleostei</taxon>
        <taxon>Neoteleostei</taxon>
        <taxon>Acanthomorphata</taxon>
        <taxon>Carangaria</taxon>
        <taxon>Carangiformes</taxon>
        <taxon>Echeneidae</taxon>
        <taxon>Echeneis</taxon>
    </lineage>
</organism>
<keyword evidence="5" id="KW-1185">Reference proteome</keyword>
<feature type="transmembrane region" description="Helical" evidence="3">
    <location>
        <begin position="368"/>
        <end position="386"/>
    </location>
</feature>
<evidence type="ECO:0008006" key="6">
    <source>
        <dbReference type="Google" id="ProtNLM"/>
    </source>
</evidence>
<keyword evidence="3" id="KW-0812">Transmembrane</keyword>
<evidence type="ECO:0000313" key="5">
    <source>
        <dbReference type="Proteomes" id="UP000472264"/>
    </source>
</evidence>
<dbReference type="PANTHER" id="PTHR15454:SF19">
    <property type="entry name" value="LEUCINE-RICH REPEAT-CONTAINING PROTEIN 51"/>
    <property type="match status" value="1"/>
</dbReference>
<proteinExistence type="predicted"/>
<dbReference type="InterPro" id="IPR032675">
    <property type="entry name" value="LRR_dom_sf"/>
</dbReference>
<reference evidence="4" key="2">
    <citation type="submission" date="2025-08" db="UniProtKB">
        <authorList>
            <consortium name="Ensembl"/>
        </authorList>
    </citation>
    <scope>IDENTIFICATION</scope>
</reference>
<evidence type="ECO:0000256" key="2">
    <source>
        <dbReference type="ARBA" id="ARBA00022737"/>
    </source>
</evidence>
<protein>
    <recommendedName>
        <fullName evidence="6">Leucine rich repeat containing 43</fullName>
    </recommendedName>
</protein>
<dbReference type="PROSITE" id="PS51450">
    <property type="entry name" value="LRR"/>
    <property type="match status" value="1"/>
</dbReference>
<dbReference type="InParanoid" id="A0A665X6I4"/>